<evidence type="ECO:0000313" key="3">
    <source>
        <dbReference type="EMBL" id="GJH28948.1"/>
    </source>
</evidence>
<name>A0AA37MJ55_9BURK</name>
<dbReference type="EMBL" id="BPUS01000018">
    <property type="protein sequence ID" value="GJH28948.1"/>
    <property type="molecule type" value="Genomic_DNA"/>
</dbReference>
<protein>
    <recommendedName>
        <fullName evidence="2">Tail sheath protein C-terminal domain-containing protein</fullName>
    </recommendedName>
</protein>
<comment type="similarity">
    <text evidence="1">Belongs to the myoviridae tail sheath protein family.</text>
</comment>
<evidence type="ECO:0000259" key="2">
    <source>
        <dbReference type="Pfam" id="PF17482"/>
    </source>
</evidence>
<dbReference type="InterPro" id="IPR020287">
    <property type="entry name" value="Tail_sheath_C"/>
</dbReference>
<dbReference type="Proteomes" id="UP001055111">
    <property type="component" value="Unassembled WGS sequence"/>
</dbReference>
<evidence type="ECO:0000313" key="4">
    <source>
        <dbReference type="Proteomes" id="UP001055111"/>
    </source>
</evidence>
<organism evidence="3 4">
    <name type="scientific">Caballeronia novacaledonica</name>
    <dbReference type="NCBI Taxonomy" id="1544861"/>
    <lineage>
        <taxon>Bacteria</taxon>
        <taxon>Pseudomonadati</taxon>
        <taxon>Pseudomonadota</taxon>
        <taxon>Betaproteobacteria</taxon>
        <taxon>Burkholderiales</taxon>
        <taxon>Burkholderiaceae</taxon>
        <taxon>Caballeronia</taxon>
    </lineage>
</organism>
<dbReference type="RefSeq" id="WP_238215985.1">
    <property type="nucleotide sequence ID" value="NZ_BPUS01000018.1"/>
</dbReference>
<feature type="domain" description="Tail sheath protein C-terminal" evidence="2">
    <location>
        <begin position="489"/>
        <end position="584"/>
    </location>
</feature>
<dbReference type="InterPro" id="IPR052042">
    <property type="entry name" value="Tail_sheath_structural"/>
</dbReference>
<evidence type="ECO:0000256" key="1">
    <source>
        <dbReference type="ARBA" id="ARBA00008005"/>
    </source>
</evidence>
<dbReference type="Pfam" id="PF17482">
    <property type="entry name" value="Phage_sheath_1C"/>
    <property type="match status" value="1"/>
</dbReference>
<reference evidence="3" key="1">
    <citation type="submission" date="2022-09" db="EMBL/GenBank/DDBJ databases">
        <title>Isolation and characterization of 3-chlorobenzoate degrading bacteria from soils in Shizuoka.</title>
        <authorList>
            <person name="Ifat A."/>
            <person name="Ogawa N."/>
            <person name="Kimbara K."/>
            <person name="Moriuchi R."/>
            <person name="Dohra H."/>
            <person name="Shintani M."/>
        </authorList>
    </citation>
    <scope>NUCLEOTIDE SEQUENCE</scope>
    <source>
        <strain evidence="3">19CS4-2</strain>
    </source>
</reference>
<sequence length="586" mass="62004">MSQMILPGTYIDVLSEGLIAPGQVTVGNVGVVGTASKGQINTPVLLSSYNDALAIFGSYDAIVKKDEVPPKQPPTLNAKALTLTRALELVFSFGATTVYAMRVASPKDVIPVVDIDAKKTAGWATVTLAAADGTWTTLLAASPGAWGNNINCTIKSSPEAVRTYQETLNVPQDGGSLTDFKLTYAAKKDSPRNRVLVRSVAGGINPVVVGPRPNPDDKKMHVAIDGQALKFDAALTAGDKIDATYAVDGLFELTLTAGQSVETYLVQNAKMLAADISNPDSTSSLVTIVTGDKSAEPPKEVKVTFTGGANGEDFSLYDDAQTYEPLLDVDAHIIVAAGQDDKQAGAGLDQHCQKASTDEFKRDRIAVVGSSRATGTPADRTGFINTLVGNTLASDRVIFIAPGIVATSSAPDDLKFNPITLPGAYAAAAIAGKLAATAPHISLTNKPVAVIGLEVTFKNAQLEELVQNRVTALELNEGFRVLRGQTTDTGAFREITTRRIVDYAKYGVRSASAPFIGLLNNDRVRSALRASINSFLQSMLDGEMLVGYGIEVTATREQQIRGIVQVTITLQPVFSINFIQVTMILS</sequence>
<accession>A0AA37MJ55</accession>
<comment type="caution">
    <text evidence="3">The sequence shown here is derived from an EMBL/GenBank/DDBJ whole genome shotgun (WGS) entry which is preliminary data.</text>
</comment>
<proteinExistence type="inferred from homology"/>
<dbReference type="AlphaFoldDB" id="A0AA37MJ55"/>
<dbReference type="PANTHER" id="PTHR35861">
    <property type="match status" value="1"/>
</dbReference>
<gene>
    <name evidence="3" type="ORF">CBA19CS42_30550</name>
</gene>
<dbReference type="PANTHER" id="PTHR35861:SF2">
    <property type="entry name" value="FELS-2 PROPHAGE PROTEIN"/>
    <property type="match status" value="1"/>
</dbReference>